<dbReference type="OrthoDB" id="4161186at2759"/>
<proteinExistence type="predicted"/>
<evidence type="ECO:0000313" key="2">
    <source>
        <dbReference type="EMBL" id="KAH7129471.1"/>
    </source>
</evidence>
<evidence type="ECO:0000313" key="3">
    <source>
        <dbReference type="Proteomes" id="UP000717696"/>
    </source>
</evidence>
<sequence length="51" mass="5674">MGVWQAAQWRALEQLAGSAARETLEFLPGLLVFGHQWNIVATSYKDGKTIL</sequence>
<gene>
    <name evidence="2" type="ORF">B0J13DRAFT_627305</name>
</gene>
<protein>
    <recommendedName>
        <fullName evidence="1">PD-(D/E)XK nuclease-like domain-containing protein</fullName>
    </recommendedName>
</protein>
<feature type="domain" description="PD-(D/E)XK nuclease-like" evidence="1">
    <location>
        <begin position="1"/>
        <end position="48"/>
    </location>
</feature>
<reference evidence="2" key="1">
    <citation type="journal article" date="2021" name="Nat. Commun.">
        <title>Genetic determinants of endophytism in the Arabidopsis root mycobiome.</title>
        <authorList>
            <person name="Mesny F."/>
            <person name="Miyauchi S."/>
            <person name="Thiergart T."/>
            <person name="Pickel B."/>
            <person name="Atanasova L."/>
            <person name="Karlsson M."/>
            <person name="Huettel B."/>
            <person name="Barry K.W."/>
            <person name="Haridas S."/>
            <person name="Chen C."/>
            <person name="Bauer D."/>
            <person name="Andreopoulos W."/>
            <person name="Pangilinan J."/>
            <person name="LaButti K."/>
            <person name="Riley R."/>
            <person name="Lipzen A."/>
            <person name="Clum A."/>
            <person name="Drula E."/>
            <person name="Henrissat B."/>
            <person name="Kohler A."/>
            <person name="Grigoriev I.V."/>
            <person name="Martin F.M."/>
            <person name="Hacquard S."/>
        </authorList>
    </citation>
    <scope>NUCLEOTIDE SEQUENCE</scope>
    <source>
        <strain evidence="2">MPI-CAGE-AT-0021</strain>
    </source>
</reference>
<dbReference type="Proteomes" id="UP000717696">
    <property type="component" value="Unassembled WGS sequence"/>
</dbReference>
<organism evidence="2 3">
    <name type="scientific">Dactylonectria estremocensis</name>
    <dbReference type="NCBI Taxonomy" id="1079267"/>
    <lineage>
        <taxon>Eukaryota</taxon>
        <taxon>Fungi</taxon>
        <taxon>Dikarya</taxon>
        <taxon>Ascomycota</taxon>
        <taxon>Pezizomycotina</taxon>
        <taxon>Sordariomycetes</taxon>
        <taxon>Hypocreomycetidae</taxon>
        <taxon>Hypocreales</taxon>
        <taxon>Nectriaceae</taxon>
        <taxon>Dactylonectria</taxon>
    </lineage>
</organism>
<dbReference type="EMBL" id="JAGMUU010000021">
    <property type="protein sequence ID" value="KAH7129471.1"/>
    <property type="molecule type" value="Genomic_DNA"/>
</dbReference>
<accession>A0A9P9E2C5</accession>
<name>A0A9P9E2C5_9HYPO</name>
<comment type="caution">
    <text evidence="2">The sequence shown here is derived from an EMBL/GenBank/DDBJ whole genome shotgun (WGS) entry which is preliminary data.</text>
</comment>
<dbReference type="InterPro" id="IPR046797">
    <property type="entry name" value="PDDEXK_12"/>
</dbReference>
<evidence type="ECO:0000259" key="1">
    <source>
        <dbReference type="Pfam" id="PF20516"/>
    </source>
</evidence>
<keyword evidence="3" id="KW-1185">Reference proteome</keyword>
<dbReference type="AlphaFoldDB" id="A0A9P9E2C5"/>
<dbReference type="Pfam" id="PF20516">
    <property type="entry name" value="PDDEXK_12"/>
    <property type="match status" value="1"/>
</dbReference>